<organism evidence="2 3">
    <name type="scientific">Paxillus involutus ATCC 200175</name>
    <dbReference type="NCBI Taxonomy" id="664439"/>
    <lineage>
        <taxon>Eukaryota</taxon>
        <taxon>Fungi</taxon>
        <taxon>Dikarya</taxon>
        <taxon>Basidiomycota</taxon>
        <taxon>Agaricomycotina</taxon>
        <taxon>Agaricomycetes</taxon>
        <taxon>Agaricomycetidae</taxon>
        <taxon>Boletales</taxon>
        <taxon>Paxilineae</taxon>
        <taxon>Paxillaceae</taxon>
        <taxon>Paxillus</taxon>
    </lineage>
</organism>
<dbReference type="InterPro" id="IPR041078">
    <property type="entry name" value="Plavaka"/>
</dbReference>
<sequence length="603" mass="67576">MTSLSQLTITCEGCRRQGLTPAGYGRHLAQSSNPHCIAIYQQSQHYHGRSSPIASHGTSTFDYFGIYDEEDLEWPGDHDNYQSGGVESEDGQQNEQTEGLLDEGTESDEEEEVDIEDEQGWEPPVRESAPRPEADMDLIQDNEPAQFPYQSRSPSPDGDASESNQNQCHHAGEALNAQPYVIKFLLFTAGAPIGNLDGVSRRTQHTYEKYSKRLKRSLTGHTPAGVDSKSENIWAPFESKLDFDMAVWAKLCGAGSTAFSDLLAVDEVCERLGLSYKNSQELNKIIDTRLPGRPRFQRQEIVVAGEAFDVYFRDILECIRALFGDPEFAPYLAFEPERHYADADHTTRMYHDMHTGKWWWQTQKELEKEKPGATIIPVILSSDKTQITTFRNKSAYPVYMTIGNIPKEIRCKPSQKAHILLAYLPTTRLEHITNEAAQKRTVANLFHACMGHILHPLESAGRDGMPIASGDGAIRRGHPLLACYIGDYPEQVLVCGTKTGECPKCDIAGTELGSKDMPFELRDVAEILAVLELADDDPVSFAHQCRKLNIKAIQHPFWEHLPHANVFHSITPDILHQLYQGLVKHLVAWIRSAFGDAEIDARC</sequence>
<protein>
    <submittedName>
        <fullName evidence="2">Uncharacterized protein</fullName>
    </submittedName>
</protein>
<dbReference type="HOGENOM" id="CLU_006344_4_3_1"/>
<dbReference type="OrthoDB" id="2654734at2759"/>
<reference evidence="2 3" key="1">
    <citation type="submission" date="2014-06" db="EMBL/GenBank/DDBJ databases">
        <authorList>
            <consortium name="DOE Joint Genome Institute"/>
            <person name="Kuo A."/>
            <person name="Kohler A."/>
            <person name="Nagy L.G."/>
            <person name="Floudas D."/>
            <person name="Copeland A."/>
            <person name="Barry K.W."/>
            <person name="Cichocki N."/>
            <person name="Veneault-Fourrey C."/>
            <person name="LaButti K."/>
            <person name="Lindquist E.A."/>
            <person name="Lipzen A."/>
            <person name="Lundell T."/>
            <person name="Morin E."/>
            <person name="Murat C."/>
            <person name="Sun H."/>
            <person name="Tunlid A."/>
            <person name="Henrissat B."/>
            <person name="Grigoriev I.V."/>
            <person name="Hibbett D.S."/>
            <person name="Martin F."/>
            <person name="Nordberg H.P."/>
            <person name="Cantor M.N."/>
            <person name="Hua S.X."/>
        </authorList>
    </citation>
    <scope>NUCLEOTIDE SEQUENCE [LARGE SCALE GENOMIC DNA]</scope>
    <source>
        <strain evidence="2 3">ATCC 200175</strain>
    </source>
</reference>
<proteinExistence type="predicted"/>
<keyword evidence="3" id="KW-1185">Reference proteome</keyword>
<dbReference type="EMBL" id="KN819361">
    <property type="protein sequence ID" value="KIJ12604.1"/>
    <property type="molecule type" value="Genomic_DNA"/>
</dbReference>
<name>A0A0C9SUB1_PAXIN</name>
<reference evidence="3" key="2">
    <citation type="submission" date="2015-01" db="EMBL/GenBank/DDBJ databases">
        <title>Evolutionary Origins and Diversification of the Mycorrhizal Mutualists.</title>
        <authorList>
            <consortium name="DOE Joint Genome Institute"/>
            <consortium name="Mycorrhizal Genomics Consortium"/>
            <person name="Kohler A."/>
            <person name="Kuo A."/>
            <person name="Nagy L.G."/>
            <person name="Floudas D."/>
            <person name="Copeland A."/>
            <person name="Barry K.W."/>
            <person name="Cichocki N."/>
            <person name="Veneault-Fourrey C."/>
            <person name="LaButti K."/>
            <person name="Lindquist E.A."/>
            <person name="Lipzen A."/>
            <person name="Lundell T."/>
            <person name="Morin E."/>
            <person name="Murat C."/>
            <person name="Riley R."/>
            <person name="Ohm R."/>
            <person name="Sun H."/>
            <person name="Tunlid A."/>
            <person name="Henrissat B."/>
            <person name="Grigoriev I.V."/>
            <person name="Hibbett D.S."/>
            <person name="Martin F."/>
        </authorList>
    </citation>
    <scope>NUCLEOTIDE SEQUENCE [LARGE SCALE GENOMIC DNA]</scope>
    <source>
        <strain evidence="3">ATCC 200175</strain>
    </source>
</reference>
<feature type="region of interest" description="Disordered" evidence="1">
    <location>
        <begin position="72"/>
        <end position="131"/>
    </location>
</feature>
<feature type="region of interest" description="Disordered" evidence="1">
    <location>
        <begin position="145"/>
        <end position="166"/>
    </location>
</feature>
<accession>A0A0C9SUB1</accession>
<dbReference type="AlphaFoldDB" id="A0A0C9SUB1"/>
<gene>
    <name evidence="2" type="ORF">PAXINDRAFT_14526</name>
</gene>
<feature type="compositionally biased region" description="Acidic residues" evidence="1">
    <location>
        <begin position="100"/>
        <end position="120"/>
    </location>
</feature>
<dbReference type="Proteomes" id="UP000053647">
    <property type="component" value="Unassembled WGS sequence"/>
</dbReference>
<evidence type="ECO:0000256" key="1">
    <source>
        <dbReference type="SAM" id="MobiDB-lite"/>
    </source>
</evidence>
<evidence type="ECO:0000313" key="3">
    <source>
        <dbReference type="Proteomes" id="UP000053647"/>
    </source>
</evidence>
<evidence type="ECO:0000313" key="2">
    <source>
        <dbReference type="EMBL" id="KIJ12604.1"/>
    </source>
</evidence>
<dbReference type="Pfam" id="PF18759">
    <property type="entry name" value="Plavaka"/>
    <property type="match status" value="1"/>
</dbReference>